<keyword evidence="1" id="KW-0732">Signal</keyword>
<dbReference type="InterPro" id="IPR046634">
    <property type="entry name" value="DUF6746"/>
</dbReference>
<evidence type="ECO:0000256" key="1">
    <source>
        <dbReference type="SAM" id="SignalP"/>
    </source>
</evidence>
<sequence>MRHLLSALALAGLLAASGAAVADEVDHYEAQPSRTLEEALTNLAEYNDRLSAIMEKDELTPDDLDAIHQLTYTLENALARFNTEVEGMAVNLEEVHLASERLDRETLREHGPRYLRKARMLAGQDE</sequence>
<dbReference type="EMBL" id="QFFI01000039">
    <property type="protein sequence ID" value="PWG61330.1"/>
    <property type="molecule type" value="Genomic_DNA"/>
</dbReference>
<keyword evidence="3" id="KW-1185">Reference proteome</keyword>
<reference evidence="2 3" key="1">
    <citation type="submission" date="2018-05" db="EMBL/GenBank/DDBJ databases">
        <title>Spiribacter halobius sp. nov., a moderately halophilic bacterium isolated from marine solar saltern.</title>
        <authorList>
            <person name="Zheng W.-S."/>
            <person name="Lu D.-C."/>
            <person name="Du Z.-J."/>
        </authorList>
    </citation>
    <scope>NUCLEOTIDE SEQUENCE [LARGE SCALE GENOMIC DNA]</scope>
    <source>
        <strain evidence="2 3">E85</strain>
    </source>
</reference>
<feature type="signal peptide" evidence="1">
    <location>
        <begin position="1"/>
        <end position="22"/>
    </location>
</feature>
<dbReference type="Pfam" id="PF20531">
    <property type="entry name" value="DUF6746"/>
    <property type="match status" value="1"/>
</dbReference>
<evidence type="ECO:0000313" key="2">
    <source>
        <dbReference type="EMBL" id="PWG61330.1"/>
    </source>
</evidence>
<comment type="caution">
    <text evidence="2">The sequence shown here is derived from an EMBL/GenBank/DDBJ whole genome shotgun (WGS) entry which is preliminary data.</text>
</comment>
<name>A0A2U2MWU9_9GAMM</name>
<dbReference type="RefSeq" id="WP_109680043.1">
    <property type="nucleotide sequence ID" value="NZ_CP086615.1"/>
</dbReference>
<proteinExistence type="predicted"/>
<protein>
    <submittedName>
        <fullName evidence="2">Uncharacterized protein</fullName>
    </submittedName>
</protein>
<feature type="chain" id="PRO_5015496205" evidence="1">
    <location>
        <begin position="23"/>
        <end position="126"/>
    </location>
</feature>
<accession>A0A2U2MWU9</accession>
<organism evidence="2 3">
    <name type="scientific">Sediminicurvatus halobius</name>
    <dbReference type="NCBI Taxonomy" id="2182432"/>
    <lineage>
        <taxon>Bacteria</taxon>
        <taxon>Pseudomonadati</taxon>
        <taxon>Pseudomonadota</taxon>
        <taxon>Gammaproteobacteria</taxon>
        <taxon>Chromatiales</taxon>
        <taxon>Ectothiorhodospiraceae</taxon>
        <taxon>Sediminicurvatus</taxon>
    </lineage>
</organism>
<dbReference type="Proteomes" id="UP000245474">
    <property type="component" value="Unassembled WGS sequence"/>
</dbReference>
<gene>
    <name evidence="2" type="ORF">DEM34_17110</name>
</gene>
<dbReference type="OrthoDB" id="5975812at2"/>
<evidence type="ECO:0000313" key="3">
    <source>
        <dbReference type="Proteomes" id="UP000245474"/>
    </source>
</evidence>
<dbReference type="AlphaFoldDB" id="A0A2U2MWU9"/>